<dbReference type="PANTHER" id="PTHR11610">
    <property type="entry name" value="LIPASE"/>
    <property type="match status" value="1"/>
</dbReference>
<dbReference type="SUPFAM" id="SSF53474">
    <property type="entry name" value="alpha/beta-Hydrolases"/>
    <property type="match status" value="1"/>
</dbReference>
<feature type="domain" description="Lipase" evidence="4">
    <location>
        <begin position="54"/>
        <end position="198"/>
    </location>
</feature>
<reference evidence="5" key="2">
    <citation type="submission" date="1999-06" db="EMBL/GenBank/DDBJ databases">
        <title>Fowl adenovirus serotype 10 right hand end map units 80-100.</title>
        <authorList>
            <person name="Johnson M.A."/>
            <person name="Pooley C."/>
        </authorList>
    </citation>
    <scope>NUCLEOTIDE SEQUENCE</scope>
    <source>
        <strain evidence="5">CFA20</strain>
    </source>
</reference>
<sequence>MANFTSVRHEGHINYFWYGQHGMAPSKIHGPLHDDDMIYWRLRDRGFLRGGREKNLILLVHGWHGLHRTFDIFFSFLRFHQKMTPDVGVLLVDWGVQGADKLILGDAAYHAVTINIDGLLKNLNRTNLHCIGHSLGAHACGAICRRFNQLQKKKCTRIVGLDPAGPLFKTNSPYPYLTKARLSKEDADYVALFMTNRRMMGLHELEGDEYITPYIDGTYLNHCPFVGKWTGTITAENYQGRKVTEYIDLGTVAKSGIIPHTMECMLTPHGPCSFHGVPRHPPRPTCIPVC</sequence>
<organismHost>
    <name type="scientific">Galliformes</name>
    <name type="common">landfowls</name>
    <dbReference type="NCBI Taxonomy" id="8976"/>
</organismHost>
<dbReference type="GO" id="GO:0016042">
    <property type="term" value="P:lipid catabolic process"/>
    <property type="evidence" value="ECO:0007669"/>
    <property type="project" value="TreeGrafter"/>
</dbReference>
<dbReference type="EMBL" id="AF160185">
    <property type="protein sequence ID" value="AAB88667.1"/>
    <property type="molecule type" value="Genomic_DNA"/>
</dbReference>
<evidence type="ECO:0000256" key="1">
    <source>
        <dbReference type="ARBA" id="ARBA00004613"/>
    </source>
</evidence>
<dbReference type="ESTHER" id="aviad-O55278">
    <property type="family name" value="Avian-virus_vlip"/>
</dbReference>
<reference evidence="5" key="1">
    <citation type="journal article" date="1998" name="Arch. Virol.">
        <title>Fowl adenovirus recombinant expressing VP2 of infectious bursal disease virus induces protective immunity against bursal disease.</title>
        <authorList>
            <person name="Sheppard M."/>
            <person name="Werner W."/>
            <person name="Tsatas E."/>
            <person name="McCoy R."/>
            <person name="Prowse S."/>
            <person name="Johnson M."/>
        </authorList>
    </citation>
    <scope>NUCLEOTIDE SEQUENCE</scope>
    <source>
        <strain evidence="5">CFA20</strain>
    </source>
</reference>
<dbReference type="GO" id="GO:0005615">
    <property type="term" value="C:extracellular space"/>
    <property type="evidence" value="ECO:0007669"/>
    <property type="project" value="TreeGrafter"/>
</dbReference>
<accession>O55278</accession>
<keyword evidence="3" id="KW-0964">Secreted</keyword>
<evidence type="ECO:0000256" key="2">
    <source>
        <dbReference type="ARBA" id="ARBA00010701"/>
    </source>
</evidence>
<evidence type="ECO:0000313" key="5">
    <source>
        <dbReference type="EMBL" id="AAB88667.1"/>
    </source>
</evidence>
<dbReference type="InterPro" id="IPR013818">
    <property type="entry name" value="Lipase"/>
</dbReference>
<dbReference type="Pfam" id="PF00151">
    <property type="entry name" value="Lipase"/>
    <property type="match status" value="1"/>
</dbReference>
<comment type="similarity">
    <text evidence="2">Belongs to the AB hydrolase superfamily. Lipase family.</text>
</comment>
<proteinExistence type="inferred from homology"/>
<evidence type="ECO:0000259" key="4">
    <source>
        <dbReference type="Pfam" id="PF00151"/>
    </source>
</evidence>
<evidence type="ECO:0000256" key="3">
    <source>
        <dbReference type="ARBA" id="ARBA00022525"/>
    </source>
</evidence>
<comment type="subcellular location">
    <subcellularLocation>
        <location evidence="1">Secreted</location>
    </subcellularLocation>
</comment>
<dbReference type="GO" id="GO:0016298">
    <property type="term" value="F:lipase activity"/>
    <property type="evidence" value="ECO:0007669"/>
    <property type="project" value="InterPro"/>
</dbReference>
<dbReference type="PANTHER" id="PTHR11610:SF173">
    <property type="entry name" value="LIPASE DOMAIN-CONTAINING PROTEIN-RELATED"/>
    <property type="match status" value="1"/>
</dbReference>
<protein>
    <submittedName>
        <fullName evidence="5">ORF2</fullName>
    </submittedName>
</protein>
<dbReference type="InterPro" id="IPR029058">
    <property type="entry name" value="AB_hydrolase_fold"/>
</dbReference>
<name>O55278_ADEGX</name>
<organism evidence="5">
    <name type="scientific">Fowl adenovirus C serotype 10 (strain SA2)</name>
    <name type="common">FAdV-10</name>
    <name type="synonym">Fowl adenovirus 10</name>
    <dbReference type="NCBI Taxonomy" id="10547"/>
    <lineage>
        <taxon>Viruses</taxon>
        <taxon>Varidnaviria</taxon>
        <taxon>Bamfordvirae</taxon>
        <taxon>Preplasmiviricota</taxon>
        <taxon>Polisuviricotina</taxon>
        <taxon>Pharingeaviricetes</taxon>
        <taxon>Rowavirales</taxon>
        <taxon>Adenoviridae</taxon>
        <taxon>Aviadenovirus</taxon>
        <taxon>Aviadenovirus hydropericardii</taxon>
        <taxon>Fowl aviadenovirus C</taxon>
    </lineage>
</organism>
<dbReference type="InterPro" id="IPR000734">
    <property type="entry name" value="TAG_lipase"/>
</dbReference>
<dbReference type="Gene3D" id="3.40.50.1820">
    <property type="entry name" value="alpha/beta hydrolase"/>
    <property type="match status" value="1"/>
</dbReference>